<evidence type="ECO:0008006" key="9">
    <source>
        <dbReference type="Google" id="ProtNLM"/>
    </source>
</evidence>
<dbReference type="InterPro" id="IPR015943">
    <property type="entry name" value="WD40/YVTN_repeat-like_dom_sf"/>
</dbReference>
<dbReference type="CDD" id="cd06071">
    <property type="entry name" value="Beach"/>
    <property type="match status" value="1"/>
</dbReference>
<comment type="caution">
    <text evidence="7">The sequence shown here is derived from an EMBL/GenBank/DDBJ whole genome shotgun (WGS) entry which is preliminary data.</text>
</comment>
<keyword evidence="2" id="KW-0677">Repeat</keyword>
<feature type="domain" description="BEACH" evidence="5">
    <location>
        <begin position="2573"/>
        <end position="2863"/>
    </location>
</feature>
<keyword evidence="1 3" id="KW-0853">WD repeat</keyword>
<dbReference type="SUPFAM" id="SSF49899">
    <property type="entry name" value="Concanavalin A-like lectins/glucanases"/>
    <property type="match status" value="1"/>
</dbReference>
<dbReference type="SUPFAM" id="SSF50978">
    <property type="entry name" value="WD40 repeat-like"/>
    <property type="match status" value="1"/>
</dbReference>
<dbReference type="PANTHER" id="PTHR13743">
    <property type="entry name" value="BEIGE/BEACH-RELATED"/>
    <property type="match status" value="1"/>
</dbReference>
<accession>A0A9P0YVD9</accession>
<evidence type="ECO:0000259" key="5">
    <source>
        <dbReference type="PROSITE" id="PS50197"/>
    </source>
</evidence>
<proteinExistence type="predicted"/>
<evidence type="ECO:0000313" key="8">
    <source>
        <dbReference type="Proteomes" id="UP001152484"/>
    </source>
</evidence>
<evidence type="ECO:0000256" key="4">
    <source>
        <dbReference type="SAM" id="MobiDB-lite"/>
    </source>
</evidence>
<dbReference type="InterPro" id="IPR046851">
    <property type="entry name" value="NBCH_WD40"/>
</dbReference>
<dbReference type="SMART" id="SM00320">
    <property type="entry name" value="WD40"/>
    <property type="match status" value="5"/>
</dbReference>
<dbReference type="Gene3D" id="2.60.120.200">
    <property type="match status" value="1"/>
</dbReference>
<dbReference type="InterPro" id="IPR050865">
    <property type="entry name" value="BEACH_Domain"/>
</dbReference>
<sequence length="3243" mass="363936">MNIVKGVADLLRRGSSSYGGDTRSGSPLERFSPPTPSIRFSEIGDESILNALWARYENVTDQVEKKRSFQIFLKQFLVVFKNWEPVNIEQSVEGMLCASTSEGSKHGPDVVLGCSFGHPAEIILCLTEELAQITIIVSEYQLGAFSTLTSEGFPILDALAVVVRSLHNCRLFGYYGGIQKITALMKATVVQLKTIASALSTEGNMLNNVVERTAVFQNTLVRAVSIIGSFVNLQSNIYRAHLNRSHLESFVLRGSMETTEPSTDVSGSLTEVLLQWHKKAVVSVMEAGGLNWLVELLRVMRRLNIKEQQTDILLQRLVLETLQSALTDNPRGQNHFRSIGGLEAMLDGLGVVSNDALLSEDFSSSGMMRSNNFLSDIFHLHVLLLEVLREAVFGNLNNMQFLSENGRVHKFANSFCSLAFTLQKIRMDDDGPHGSFDNSVTASTEAEGKKDISTVAVKLSYLHSWNDYVTKLCSVLFSFLLASEDSKLHKVQASAQRSNLSLSSAYVEHSVKWVIRVLLIVFPCIKACTNEKELPYHVRFFIHVLQHSVLSAFKKTLTFSSSLVAVFRAEGAWDFLFSENFFYFELAPGEFCGYDGLSCGVVLAVNEQKHALNCTGSSISLNEVEAILREVISFMEFVATSTGSSHNLPECAVLLDALEQCACNPRIADALARSLLQILQLSYEKSISSFKTLDAIPRVLKVACIQAQESKRPTTGSPHMHLSQVKMETSFEQEMLISAEAVQCWHISMATCIEIFTTYFSLTDDAKHLMLHSSACVDHLFDLFWERGLRNRMLSYILELMKIISISEEDHKAKLHLCAKYLETFAHVKEHENFVELSIDLLVGMRDLLSIDQEYYQALFCDRECFIHVVSLLNGNLNVKDGEKLVLNVLQTLTCLLTRNDSSKAAFRSLVGVGYQTLRSILLDFCQWQPSEILLNALLDMLVDGKFDLKESPVIKNEDVILLYMSVLLKCSGSLQQYGLNVFLHLLRDSISNRASCVRAEMLNFLLDWFALEEEDDVVLKIAQLIQVIGGHSISGKDIRKIFALLRSDKVGSHQQYCSLLLTSVLSMLNEKGPTAFFDLNGVDSGLSIKTPIQCPLSKGLSFTCWLRVESFPRSGTMGLFSFLTESGKGCIAVLTKDSLIYESINQKRQCVPLQVNIERKKWYFLCLTHTIGRTFSGGSQLKCYLDGVLVSSERCRYAKINEHLTCCTIGTKITFPYEEDNPMLSIKDSSPFFGQIGPIYLFNDSITSEQVKLIHSLGPSYMYSFLDSEVAVGLGNPYSSGVLDMKDGLASKIIFGLNAQASKGRMLLNVSPILDAGADKSSFEATVSFGTQLCSRRLLQQIIYCVGGVSVFFPLFTQTELYEDEDNKHVCQTLLTPVTRERLTAEVIELVASVLDENLANQQQMLILSGFSILGFLLQSVAPLQLNLETLSALKHLLHAVSSSGLSDMLVKDAISNVFLNPHIWVHSVYKVQRELYMFLIQQFDSDPRLLRSLCRLPRVLDMIQQFYCNDVKKYSAIGNKPLLAVTERPTKDEIHKIRLLLLSLGEMSLREYISVSDINALISFFESSQDMSCIEDVLHMIIRSVSQKPLLASFLEQVNLIGGCHIFVNLLHRDFEPIRLLSLQFLGRLLVGLPSEKKGSKFFSIAVGRPKNVLDSHKKESSRFLPIFSVMSDHLFKFPQTDLLCATLFDVLLGGASPKQVIQKHNQLDRQRRNNSQFFLPQILALIFRFLENCADATTRIKIISDLLDLLDSNPSNIEALLEHGWNMWLDASLKLNALKNYKLKMHIHSEYEISEQNFIRSLYCVVLFHCMHSVKGGWQHLEETVNFILLQCEQGCLSYQYFLRSLYEDLTQKLVDFSTAENTLVTQPCRDNMLYLLKLVDEKLLSEINYKVPFPASSTNFSTEFLELENLNNLDSALSEALQGDFDEMRSIEIQKLNDTEEEKIDEELWSLYDNLWIIISAINGKGPNKMLPKSSPATVTSFGKRARGLVESLNIPAAEMAAVVVSGGISNALVGRPSKPIDKAMLLRGEKCPRIIFRLMILYLCKSSLERASRCVQQLIPLLPCLLTADDEQSKSRLQLFIWALLAVRSHYGMLDDGARFHVIAHLIRETVHSGKVMLATSIVGREDSADSSSFGKEGSSIHNLIQKDRVFSAFSDEVKYIKSTEADRTRQLNELRLRLDELAMFDSNQKKAFQDEIQRTLIAILATDNKRRDSFQLSKDEEQQVVAGKWIHTFRSLIDERGPWSANPFPNNITKFWKLDKTEDACRRRQKLRRNYHFDEKLRLPLSAVASEAHSLAADDGKSGFGANIPEQMKRFLLKGIHKITDEGSVELSESDVECSIQWVPAPDDLTDKRSSEVVKETGDQTNMVQDRNDCSSSSAEAENSEVLLTVRCVLVSPKRKLAGHLTVMKNFLHFSVDFLVEGTGGSSVFKNFDSSGMLGLGKAEQEGGSQKQKLLKWPGISALDSERGKAIDSISALCGNIPQKNPSNIKRHRRWIIPKVKAVHWTRFLLRYTAIEIFFNDSTAPVFLNFATQKDAKDVGSLIVTNRNESLSPKGYRDKTGIISFVDRRVALEVAEISRESWRRREITNFEYLMILNTLAGRSYNDLTQYPVFPWVLADYSSETLDLNKSSTYRDLSKPVGALDPKRLEVFEDRYRSFCDPDIPSFYYGSHYSSMGIVLFYLIRLEPFTALHRNLQGGKFDHADRLFQGIEGTFRNCLSNTSDVKELIPEFFYMPEFLINSNAYHFGAKQDGEPICDVVLPQWAKGSPEEFICKHREALESEYVSSNLHHWIDLIFGYKQRGKPAVEAANIFYYVTYEGAVDLETMEDELQRSAIEDQIANFGQTPIQIFQKRHPRRGPPIPIAHPLRYAPGSIDLTSIVSSTNNLPSTVLYVNVFDSSIVHVNQGLTMSVKMWLTTQLQSGGNFTFSGSQDPFFGIGSDILSHRKIGSPLAENIELGGQCFATLPTPSENFLITCGSWENSFQVISLADGRIVQSIRHHKDVVSCVSVSSDKTILATGSYDTTVMVWEISRSKFPEKRVKHTQQEVYHIISETPFHILCGHDDIITCVYASVDLDVVISGSKDGTCVFHTLRDGRYVRSIRHPSGSPLAKLVVSHHGRIVLYSDEDLGLHLYSINGKHITSCESNGRLNCLELSGCGEFLVCAGDQGQIIVRSMSSLGIVKKYNGIGKVVTSLTLTPEDCFLAGTKDGNLLVYSIDNLQIRKPSGQQSVRPKPSVT</sequence>
<dbReference type="InterPro" id="IPR046852">
    <property type="entry name" value="Neurobeachin_a-sol"/>
</dbReference>
<feature type="compositionally biased region" description="Polar residues" evidence="4">
    <location>
        <begin position="15"/>
        <end position="25"/>
    </location>
</feature>
<evidence type="ECO:0000256" key="2">
    <source>
        <dbReference type="ARBA" id="ARBA00022737"/>
    </source>
</evidence>
<gene>
    <name evidence="7" type="ORF">CEURO_LOCUS6676</name>
</gene>
<evidence type="ECO:0000259" key="6">
    <source>
        <dbReference type="PROSITE" id="PS51783"/>
    </source>
</evidence>
<dbReference type="PROSITE" id="PS50197">
    <property type="entry name" value="BEACH"/>
    <property type="match status" value="1"/>
</dbReference>
<evidence type="ECO:0000256" key="1">
    <source>
        <dbReference type="ARBA" id="ARBA00022574"/>
    </source>
</evidence>
<evidence type="ECO:0000256" key="3">
    <source>
        <dbReference type="PROSITE-ProRule" id="PRU00221"/>
    </source>
</evidence>
<dbReference type="InterPro" id="IPR011993">
    <property type="entry name" value="PH-like_dom_sf"/>
</dbReference>
<dbReference type="Gene3D" id="2.30.29.30">
    <property type="entry name" value="Pleckstrin-homology domain (PH domain)/Phosphotyrosine-binding domain (PTB)"/>
    <property type="match status" value="1"/>
</dbReference>
<organism evidence="7 8">
    <name type="scientific">Cuscuta europaea</name>
    <name type="common">European dodder</name>
    <dbReference type="NCBI Taxonomy" id="41803"/>
    <lineage>
        <taxon>Eukaryota</taxon>
        <taxon>Viridiplantae</taxon>
        <taxon>Streptophyta</taxon>
        <taxon>Embryophyta</taxon>
        <taxon>Tracheophyta</taxon>
        <taxon>Spermatophyta</taxon>
        <taxon>Magnoliopsida</taxon>
        <taxon>eudicotyledons</taxon>
        <taxon>Gunneridae</taxon>
        <taxon>Pentapetalae</taxon>
        <taxon>asterids</taxon>
        <taxon>lamiids</taxon>
        <taxon>Solanales</taxon>
        <taxon>Convolvulaceae</taxon>
        <taxon>Cuscuteae</taxon>
        <taxon>Cuscuta</taxon>
        <taxon>Cuscuta subgen. Cuscuta</taxon>
    </lineage>
</organism>
<dbReference type="Pfam" id="PF20426">
    <property type="entry name" value="NBCH_WD40"/>
    <property type="match status" value="1"/>
</dbReference>
<dbReference type="Pfam" id="PF02138">
    <property type="entry name" value="Beach"/>
    <property type="match status" value="1"/>
</dbReference>
<dbReference type="Pfam" id="PF14844">
    <property type="entry name" value="PH_BEACH"/>
    <property type="match status" value="1"/>
</dbReference>
<dbReference type="InterPro" id="IPR036322">
    <property type="entry name" value="WD40_repeat_dom_sf"/>
</dbReference>
<feature type="domain" description="BEACH-type PH" evidence="6">
    <location>
        <begin position="2387"/>
        <end position="2550"/>
    </location>
</feature>
<dbReference type="SUPFAM" id="SSF50729">
    <property type="entry name" value="PH domain-like"/>
    <property type="match status" value="1"/>
</dbReference>
<dbReference type="SUPFAM" id="SSF81837">
    <property type="entry name" value="BEACH domain"/>
    <property type="match status" value="1"/>
</dbReference>
<dbReference type="InterPro" id="IPR023362">
    <property type="entry name" value="PH-BEACH_dom"/>
</dbReference>
<dbReference type="OrthoDB" id="26681at2759"/>
<dbReference type="InterPro" id="IPR036372">
    <property type="entry name" value="BEACH_dom_sf"/>
</dbReference>
<dbReference type="Gene3D" id="1.10.1540.10">
    <property type="entry name" value="BEACH domain"/>
    <property type="match status" value="1"/>
</dbReference>
<dbReference type="CDD" id="cd01201">
    <property type="entry name" value="PH_BEACH"/>
    <property type="match status" value="1"/>
</dbReference>
<dbReference type="Proteomes" id="UP001152484">
    <property type="component" value="Unassembled WGS sequence"/>
</dbReference>
<dbReference type="SMART" id="SM01026">
    <property type="entry name" value="Beach"/>
    <property type="match status" value="1"/>
</dbReference>
<dbReference type="Pfam" id="PF16057">
    <property type="entry name" value="DUF4800"/>
    <property type="match status" value="1"/>
</dbReference>
<dbReference type="InterPro" id="IPR019775">
    <property type="entry name" value="WD40_repeat_CS"/>
</dbReference>
<dbReference type="InterPro" id="IPR001680">
    <property type="entry name" value="WD40_rpt"/>
</dbReference>
<evidence type="ECO:0000313" key="7">
    <source>
        <dbReference type="EMBL" id="CAH9078359.1"/>
    </source>
</evidence>
<reference evidence="7" key="1">
    <citation type="submission" date="2022-07" db="EMBL/GenBank/DDBJ databases">
        <authorList>
            <person name="Macas J."/>
            <person name="Novak P."/>
            <person name="Neumann P."/>
        </authorList>
    </citation>
    <scope>NUCLEOTIDE SEQUENCE</scope>
</reference>
<dbReference type="FunFam" id="1.10.1540.10:FF:000001">
    <property type="entry name" value="neurobeachin isoform X1"/>
    <property type="match status" value="1"/>
</dbReference>
<dbReference type="PROSITE" id="PS50082">
    <property type="entry name" value="WD_REPEATS_2"/>
    <property type="match status" value="1"/>
</dbReference>
<feature type="repeat" description="WD" evidence="3">
    <location>
        <begin position="3003"/>
        <end position="3044"/>
    </location>
</feature>
<dbReference type="PANTHER" id="PTHR13743:SF112">
    <property type="entry name" value="BEACH DOMAIN-CONTAINING PROTEIN"/>
    <property type="match status" value="1"/>
</dbReference>
<dbReference type="EMBL" id="CAMAPE010000010">
    <property type="protein sequence ID" value="CAH9078359.1"/>
    <property type="molecule type" value="Genomic_DNA"/>
</dbReference>
<dbReference type="Pfam" id="PF15787">
    <property type="entry name" value="DUF4704"/>
    <property type="match status" value="1"/>
</dbReference>
<dbReference type="PROSITE" id="PS00678">
    <property type="entry name" value="WD_REPEATS_1"/>
    <property type="match status" value="1"/>
</dbReference>
<dbReference type="InterPro" id="IPR000409">
    <property type="entry name" value="BEACH_dom"/>
</dbReference>
<feature type="region of interest" description="Disordered" evidence="4">
    <location>
        <begin position="15"/>
        <end position="34"/>
    </location>
</feature>
<dbReference type="InterPro" id="IPR031570">
    <property type="entry name" value="NBEA/BDCP_DUF4704"/>
</dbReference>
<dbReference type="InterPro" id="IPR013320">
    <property type="entry name" value="ConA-like_dom_sf"/>
</dbReference>
<dbReference type="PROSITE" id="PS51783">
    <property type="entry name" value="PH_BEACH"/>
    <property type="match status" value="1"/>
</dbReference>
<keyword evidence="8" id="KW-1185">Reference proteome</keyword>
<name>A0A9P0YVD9_CUSEU</name>
<dbReference type="Gene3D" id="2.130.10.10">
    <property type="entry name" value="YVTN repeat-like/Quinoprotein amine dehydrogenase"/>
    <property type="match status" value="1"/>
</dbReference>
<dbReference type="Pfam" id="PF20425">
    <property type="entry name" value="Neurobeachin"/>
    <property type="match status" value="1"/>
</dbReference>
<protein>
    <recommendedName>
        <fullName evidence="9">BEACH domain-containing protein B</fullName>
    </recommendedName>
</protein>
<dbReference type="PROSITE" id="PS50294">
    <property type="entry name" value="WD_REPEATS_REGION"/>
    <property type="match status" value="1"/>
</dbReference>